<accession>A0A2H0N8Q4</accession>
<feature type="binding site" evidence="4">
    <location>
        <position position="272"/>
    </location>
    <ligand>
        <name>S-adenosyl-L-methionine</name>
        <dbReference type="ChEBI" id="CHEBI:59789"/>
    </ligand>
</feature>
<feature type="binding site" evidence="4">
    <location>
        <position position="299"/>
    </location>
    <ligand>
        <name>S-adenosyl-L-methionine</name>
        <dbReference type="ChEBI" id="CHEBI:59789"/>
    </ligand>
</feature>
<feature type="domain" description="TRAM" evidence="6">
    <location>
        <begin position="4"/>
        <end position="63"/>
    </location>
</feature>
<keyword evidence="3 4" id="KW-0949">S-adenosyl-L-methionine</keyword>
<evidence type="ECO:0000313" key="8">
    <source>
        <dbReference type="Proteomes" id="UP000229600"/>
    </source>
</evidence>
<dbReference type="PROSITE" id="PS50926">
    <property type="entry name" value="TRAM"/>
    <property type="match status" value="1"/>
</dbReference>
<dbReference type="InterPro" id="IPR030390">
    <property type="entry name" value="MeTrfase_TrmA_AS"/>
</dbReference>
<dbReference type="Gene3D" id="2.40.50.140">
    <property type="entry name" value="Nucleic acid-binding proteins"/>
    <property type="match status" value="1"/>
</dbReference>
<feature type="active site" description="Nucleophile" evidence="4">
    <location>
        <position position="391"/>
    </location>
</feature>
<dbReference type="PROSITE" id="PS51687">
    <property type="entry name" value="SAM_MT_RNA_M5U"/>
    <property type="match status" value="1"/>
</dbReference>
<evidence type="ECO:0000256" key="3">
    <source>
        <dbReference type="ARBA" id="ARBA00022691"/>
    </source>
</evidence>
<feature type="active site" evidence="5">
    <location>
        <position position="391"/>
    </location>
</feature>
<name>A0A2H0N8Q4_9BACT</name>
<feature type="binding site" evidence="4">
    <location>
        <position position="320"/>
    </location>
    <ligand>
        <name>S-adenosyl-L-methionine</name>
        <dbReference type="ChEBI" id="CHEBI:59789"/>
    </ligand>
</feature>
<evidence type="ECO:0000313" key="7">
    <source>
        <dbReference type="EMBL" id="PIR04525.1"/>
    </source>
</evidence>
<comment type="caution">
    <text evidence="7">The sequence shown here is derived from an EMBL/GenBank/DDBJ whole genome shotgun (WGS) entry which is preliminary data.</text>
</comment>
<dbReference type="AlphaFoldDB" id="A0A2H0N8Q4"/>
<sequence>MLVCAYMQGKVTVTIEKFVFGGQGLARIENGPVLFVWNALPGERVEVEILKKKKDYWEGVAIHILEASPDRIKEKESVFLSTSPWQICTFESENAYKQQLAQEIYERTGGLHFESPLPIIYNEEEFGYRNKMEFSFVEDEEGKIQLAFFERGRNKKIAVEGSLLAEPIINTIAQNILQWVHTTGMTTYNLKSLIIRSDGEGHAIAALFIKDILSFEDYPELDKNFLGFQLYYSTHKSPASVPTKLLYTSGQDYLVTTLNGVGLKFGLLSFFQVNIPIFSLALSEMETYLDETKPLIDFYSGVGAIGLALSGHYTSAYLVDNNTEAIEYAQENILSNKLQNIEAECIPAEKITELIEKRKQIIFDPPRAGLHVDVIAKLLEEQPETIIYMSCNLSTHARDIALLQSIYSVTSLKLYNFFPRTPHVEAIAILQKK</sequence>
<dbReference type="GO" id="GO:0070041">
    <property type="term" value="F:rRNA (uridine-C5-)-methyltransferase activity"/>
    <property type="evidence" value="ECO:0007669"/>
    <property type="project" value="TreeGrafter"/>
</dbReference>
<feature type="binding site" evidence="4">
    <location>
        <position position="364"/>
    </location>
    <ligand>
        <name>S-adenosyl-L-methionine</name>
        <dbReference type="ChEBI" id="CHEBI:59789"/>
    </ligand>
</feature>
<dbReference type="PANTHER" id="PTHR11061">
    <property type="entry name" value="RNA M5U METHYLTRANSFERASE"/>
    <property type="match status" value="1"/>
</dbReference>
<dbReference type="Proteomes" id="UP000229600">
    <property type="component" value="Unassembled WGS sequence"/>
</dbReference>
<proteinExistence type="inferred from homology"/>
<dbReference type="SUPFAM" id="SSF53335">
    <property type="entry name" value="S-adenosyl-L-methionine-dependent methyltransferases"/>
    <property type="match status" value="1"/>
</dbReference>
<dbReference type="Gene3D" id="3.40.50.150">
    <property type="entry name" value="Vaccinia Virus protein VP39"/>
    <property type="match status" value="1"/>
</dbReference>
<protein>
    <recommendedName>
        <fullName evidence="6">TRAM domain-containing protein</fullName>
    </recommendedName>
</protein>
<dbReference type="SUPFAM" id="SSF50249">
    <property type="entry name" value="Nucleic acid-binding proteins"/>
    <property type="match status" value="1"/>
</dbReference>
<dbReference type="Pfam" id="PF01938">
    <property type="entry name" value="TRAM"/>
    <property type="match status" value="1"/>
</dbReference>
<reference evidence="7 8" key="1">
    <citation type="submission" date="2017-09" db="EMBL/GenBank/DDBJ databases">
        <title>Depth-based differentiation of microbial function through sediment-hosted aquifers and enrichment of novel symbionts in the deep terrestrial subsurface.</title>
        <authorList>
            <person name="Probst A.J."/>
            <person name="Ladd B."/>
            <person name="Jarett J.K."/>
            <person name="Geller-Mcgrath D.E."/>
            <person name="Sieber C.M."/>
            <person name="Emerson J.B."/>
            <person name="Anantharaman K."/>
            <person name="Thomas B.C."/>
            <person name="Malmstrom R."/>
            <person name="Stieglmeier M."/>
            <person name="Klingl A."/>
            <person name="Woyke T."/>
            <person name="Ryan C.M."/>
            <person name="Banfield J.F."/>
        </authorList>
    </citation>
    <scope>NUCLEOTIDE SEQUENCE [LARGE SCALE GENOMIC DNA]</scope>
    <source>
        <strain evidence="7">CG11_big_fil_rev_8_21_14_0_20_39_34</strain>
    </source>
</reference>
<dbReference type="PANTHER" id="PTHR11061:SF30">
    <property type="entry name" value="TRNA (URACIL(54)-C(5))-METHYLTRANSFERASE"/>
    <property type="match status" value="1"/>
</dbReference>
<dbReference type="Pfam" id="PF05958">
    <property type="entry name" value="tRNA_U5-meth_tr"/>
    <property type="match status" value="1"/>
</dbReference>
<dbReference type="GO" id="GO:0070475">
    <property type="term" value="P:rRNA base methylation"/>
    <property type="evidence" value="ECO:0007669"/>
    <property type="project" value="TreeGrafter"/>
</dbReference>
<dbReference type="InterPro" id="IPR002792">
    <property type="entry name" value="TRAM_dom"/>
</dbReference>
<dbReference type="InterPro" id="IPR012340">
    <property type="entry name" value="NA-bd_OB-fold"/>
</dbReference>
<comment type="similarity">
    <text evidence="4">Belongs to the class I-like SAM-binding methyltransferase superfamily. RNA M5U methyltransferase family.</text>
</comment>
<dbReference type="InterPro" id="IPR029063">
    <property type="entry name" value="SAM-dependent_MTases_sf"/>
</dbReference>
<dbReference type="Gene3D" id="2.40.50.1070">
    <property type="match status" value="1"/>
</dbReference>
<evidence type="ECO:0000259" key="6">
    <source>
        <dbReference type="PROSITE" id="PS50926"/>
    </source>
</evidence>
<dbReference type="EMBL" id="PCWN01000001">
    <property type="protein sequence ID" value="PIR04525.1"/>
    <property type="molecule type" value="Genomic_DNA"/>
</dbReference>
<keyword evidence="2 4" id="KW-0808">Transferase</keyword>
<keyword evidence="1 4" id="KW-0489">Methyltransferase</keyword>
<evidence type="ECO:0000256" key="1">
    <source>
        <dbReference type="ARBA" id="ARBA00022603"/>
    </source>
</evidence>
<evidence type="ECO:0000256" key="2">
    <source>
        <dbReference type="ARBA" id="ARBA00022679"/>
    </source>
</evidence>
<evidence type="ECO:0000256" key="4">
    <source>
        <dbReference type="PROSITE-ProRule" id="PRU01024"/>
    </source>
</evidence>
<gene>
    <name evidence="7" type="ORF">COV59_00145</name>
</gene>
<dbReference type="PROSITE" id="PS01230">
    <property type="entry name" value="TRMA_1"/>
    <property type="match status" value="1"/>
</dbReference>
<dbReference type="InterPro" id="IPR010280">
    <property type="entry name" value="U5_MeTrfase_fam"/>
</dbReference>
<evidence type="ECO:0000256" key="5">
    <source>
        <dbReference type="PROSITE-ProRule" id="PRU10015"/>
    </source>
</evidence>
<dbReference type="CDD" id="cd02440">
    <property type="entry name" value="AdoMet_MTases"/>
    <property type="match status" value="1"/>
</dbReference>
<organism evidence="7 8">
    <name type="scientific">Candidatus Magasanikbacteria bacterium CG11_big_fil_rev_8_21_14_0_20_39_34</name>
    <dbReference type="NCBI Taxonomy" id="1974653"/>
    <lineage>
        <taxon>Bacteria</taxon>
        <taxon>Candidatus Magasanikiibacteriota</taxon>
    </lineage>
</organism>